<evidence type="ECO:0000313" key="13">
    <source>
        <dbReference type="EMBL" id="SSD61019.1"/>
    </source>
</evidence>
<organism evidence="13 14">
    <name type="scientific">Saccharomycodes ludwigii</name>
    <dbReference type="NCBI Taxonomy" id="36035"/>
    <lineage>
        <taxon>Eukaryota</taxon>
        <taxon>Fungi</taxon>
        <taxon>Dikarya</taxon>
        <taxon>Ascomycota</taxon>
        <taxon>Saccharomycotina</taxon>
        <taxon>Saccharomycetes</taxon>
        <taxon>Saccharomycodales</taxon>
        <taxon>Saccharomycodaceae</taxon>
        <taxon>Saccharomycodes</taxon>
    </lineage>
</organism>
<dbReference type="GO" id="GO:0042124">
    <property type="term" value="F:1,3-beta-glucanosyltransferase activity"/>
    <property type="evidence" value="ECO:0007669"/>
    <property type="project" value="TreeGrafter"/>
</dbReference>
<keyword evidence="14" id="KW-1185">Reference proteome</keyword>
<gene>
    <name evidence="13" type="ORF">SCODWIG_02780</name>
</gene>
<dbReference type="InterPro" id="IPR017853">
    <property type="entry name" value="GH"/>
</dbReference>
<keyword evidence="7 12" id="KW-0472">Membrane</keyword>
<keyword evidence="11" id="KW-0961">Cell wall biogenesis/degradation</keyword>
<keyword evidence="4 12" id="KW-0336">GPI-anchor</keyword>
<dbReference type="Gene3D" id="3.20.20.80">
    <property type="entry name" value="Glycosidases"/>
    <property type="match status" value="1"/>
</dbReference>
<proteinExistence type="inferred from homology"/>
<dbReference type="Pfam" id="PF03198">
    <property type="entry name" value="Glyco_hydro_72"/>
    <property type="match status" value="1"/>
</dbReference>
<dbReference type="VEuPathDB" id="FungiDB:SCODWIG_02780"/>
<evidence type="ECO:0000256" key="3">
    <source>
        <dbReference type="ARBA" id="ARBA00007528"/>
    </source>
</evidence>
<evidence type="ECO:0000256" key="8">
    <source>
        <dbReference type="ARBA" id="ARBA00023157"/>
    </source>
</evidence>
<keyword evidence="5 12" id="KW-0808">Transferase</keyword>
<evidence type="ECO:0000256" key="1">
    <source>
        <dbReference type="ARBA" id="ARBA00004196"/>
    </source>
</evidence>
<protein>
    <recommendedName>
        <fullName evidence="12">1,3-beta-glucanosyltransferase</fullName>
        <ecNumber evidence="12">2.4.1.-</ecNumber>
    </recommendedName>
</protein>
<dbReference type="PANTHER" id="PTHR31468:SF14">
    <property type="entry name" value="1,3-BETA-GLUCANOSYLTRANSFERASE GAS4"/>
    <property type="match status" value="1"/>
</dbReference>
<evidence type="ECO:0000256" key="12">
    <source>
        <dbReference type="RuleBase" id="RU361209"/>
    </source>
</evidence>
<dbReference type="GO" id="GO:0071970">
    <property type="term" value="P:fungal-type cell wall (1-&gt;3)-beta-D-glucan biosynthetic process"/>
    <property type="evidence" value="ECO:0007669"/>
    <property type="project" value="TreeGrafter"/>
</dbReference>
<dbReference type="PANTHER" id="PTHR31468">
    <property type="entry name" value="1,3-BETA-GLUCANOSYLTRANSFERASE GAS1"/>
    <property type="match status" value="1"/>
</dbReference>
<dbReference type="GO" id="GO:0009277">
    <property type="term" value="C:fungal-type cell wall"/>
    <property type="evidence" value="ECO:0007669"/>
    <property type="project" value="UniProtKB-ARBA"/>
</dbReference>
<keyword evidence="9" id="KW-0325">Glycoprotein</keyword>
<dbReference type="EMBL" id="UFAJ01000537">
    <property type="protein sequence ID" value="SSD61019.1"/>
    <property type="molecule type" value="Genomic_DNA"/>
</dbReference>
<name>A0A376B8W9_9ASCO</name>
<keyword evidence="8" id="KW-1015">Disulfide bond</keyword>
<evidence type="ECO:0000256" key="6">
    <source>
        <dbReference type="ARBA" id="ARBA00022729"/>
    </source>
</evidence>
<comment type="function">
    <text evidence="12">Splits internally a 1,3-beta-glucan molecule and transfers the newly generated reducing end (the donor) to the non-reducing end of another 1,3-beta-glucan molecule (the acceptor) forming a 1,3-beta linkage, resulting in the elongation of 1,3-beta-glucan chains in the cell wall.</text>
</comment>
<evidence type="ECO:0000256" key="2">
    <source>
        <dbReference type="ARBA" id="ARBA00004589"/>
    </source>
</evidence>
<evidence type="ECO:0000256" key="7">
    <source>
        <dbReference type="ARBA" id="ARBA00023136"/>
    </source>
</evidence>
<dbReference type="Proteomes" id="UP000262825">
    <property type="component" value="Unassembled WGS sequence"/>
</dbReference>
<evidence type="ECO:0000256" key="11">
    <source>
        <dbReference type="ARBA" id="ARBA00023316"/>
    </source>
</evidence>
<reference evidence="14" key="1">
    <citation type="submission" date="2018-06" db="EMBL/GenBank/DDBJ databases">
        <authorList>
            <person name="Guldener U."/>
        </authorList>
    </citation>
    <scope>NUCLEOTIDE SEQUENCE [LARGE SCALE GENOMIC DNA]</scope>
    <source>
        <strain evidence="14">UTAD17</strain>
    </source>
</reference>
<dbReference type="InterPro" id="IPR004886">
    <property type="entry name" value="Glucanosyltransferase"/>
</dbReference>
<dbReference type="GO" id="GO:0098552">
    <property type="term" value="C:side of membrane"/>
    <property type="evidence" value="ECO:0007669"/>
    <property type="project" value="UniProtKB-KW"/>
</dbReference>
<dbReference type="GO" id="GO:0005886">
    <property type="term" value="C:plasma membrane"/>
    <property type="evidence" value="ECO:0007669"/>
    <property type="project" value="UniProtKB-SubCell"/>
</dbReference>
<dbReference type="SUPFAM" id="SSF51445">
    <property type="entry name" value="(Trans)glycosidases"/>
    <property type="match status" value="1"/>
</dbReference>
<evidence type="ECO:0000256" key="4">
    <source>
        <dbReference type="ARBA" id="ARBA00022622"/>
    </source>
</evidence>
<dbReference type="GO" id="GO:0031505">
    <property type="term" value="P:fungal-type cell wall organization"/>
    <property type="evidence" value="ECO:0007669"/>
    <property type="project" value="TreeGrafter"/>
</dbReference>
<feature type="signal peptide" evidence="12">
    <location>
        <begin position="1"/>
        <end position="19"/>
    </location>
</feature>
<keyword evidence="10 12" id="KW-0449">Lipoprotein</keyword>
<dbReference type="FunFam" id="3.20.20.80:FF:000032">
    <property type="entry name" value="1,3-beta-glucanosyltransferase"/>
    <property type="match status" value="1"/>
</dbReference>
<evidence type="ECO:0000256" key="5">
    <source>
        <dbReference type="ARBA" id="ARBA00022679"/>
    </source>
</evidence>
<evidence type="ECO:0000313" key="14">
    <source>
        <dbReference type="Proteomes" id="UP000262825"/>
    </source>
</evidence>
<comment type="similarity">
    <text evidence="3 12">Belongs to the glycosyl hydrolase 72 family.</text>
</comment>
<sequence length="463" mass="52660">MSIKAYLFVLGYLLYKVVALVHPIEIYDKFFIDSITRQPFYIRGVDYQPGGASGITKEKDPLSDPNICARDILLFQDLGINTVRVYSINPDLNHDICMSILASAGIYLVLDVNSPLPGQHLNRYQPWTTYNNDYLEHVFKVIKQFSGYNNTLGFFAGNEVVNDKRSAKNSPTFIKQLINDMKLFMKLYCPRTIPVGYSAADDLKYRISLSKYLACADYNLPEGSVDFYGVNTYQWCGDQTFHSSGYDILVEDYEEYSKPVFFSEFGCNKVTPRNFQEVEAIFSPAMCTVFTGGLVYEFSQETNKYGLVEIDTNNDVHLLSDFKALKERYTATLLPSALDIIQILKMKNSKSGENTKVHGRGINKRDQMGEMCEKQYENLEITKETPPDLAAEVIESGIDVEKGEFVLLKEKDLQTTHKIYDIESTLPYKSSNGNKIQILVDIFGISDEELQQLSTVSNEARMY</sequence>
<feature type="chain" id="PRO_5016479213" description="1,3-beta-glucanosyltransferase" evidence="12">
    <location>
        <begin position="20"/>
        <end position="463"/>
    </location>
</feature>
<evidence type="ECO:0000256" key="9">
    <source>
        <dbReference type="ARBA" id="ARBA00023180"/>
    </source>
</evidence>
<keyword evidence="6 12" id="KW-0732">Signal</keyword>
<accession>A0A376B8W9</accession>
<dbReference type="OrthoDB" id="421038at2759"/>
<evidence type="ECO:0000256" key="10">
    <source>
        <dbReference type="ARBA" id="ARBA00023288"/>
    </source>
</evidence>
<dbReference type="EC" id="2.4.1.-" evidence="12"/>
<comment type="subcellular location">
    <subcellularLocation>
        <location evidence="1">Cell envelope</location>
    </subcellularLocation>
    <subcellularLocation>
        <location evidence="12">Cell membrane</location>
        <topology evidence="12">Lipid-anchor</topology>
        <topology evidence="12">GPI-anchor</topology>
    </subcellularLocation>
    <subcellularLocation>
        <location evidence="2">Membrane</location>
        <topology evidence="2">Lipid-anchor</topology>
        <topology evidence="2">GPI-anchor</topology>
    </subcellularLocation>
</comment>
<dbReference type="AlphaFoldDB" id="A0A376B8W9"/>